<accession>A0A9N9CC72</accession>
<feature type="region of interest" description="Disordered" evidence="1">
    <location>
        <begin position="267"/>
        <end position="350"/>
    </location>
</feature>
<reference evidence="3" key="1">
    <citation type="submission" date="2021-06" db="EMBL/GenBank/DDBJ databases">
        <authorList>
            <person name="Kallberg Y."/>
            <person name="Tangrot J."/>
            <person name="Rosling A."/>
        </authorList>
    </citation>
    <scope>NUCLEOTIDE SEQUENCE</scope>
    <source>
        <strain evidence="3">CL551</strain>
    </source>
</reference>
<gene>
    <name evidence="3" type="ORF">AMORRO_LOCUS7465</name>
</gene>
<evidence type="ECO:0000259" key="2">
    <source>
        <dbReference type="PROSITE" id="PS50181"/>
    </source>
</evidence>
<dbReference type="Gene3D" id="1.20.1280.50">
    <property type="match status" value="1"/>
</dbReference>
<name>A0A9N9CC72_9GLOM</name>
<organism evidence="3 4">
    <name type="scientific">Acaulospora morrowiae</name>
    <dbReference type="NCBI Taxonomy" id="94023"/>
    <lineage>
        <taxon>Eukaryota</taxon>
        <taxon>Fungi</taxon>
        <taxon>Fungi incertae sedis</taxon>
        <taxon>Mucoromycota</taxon>
        <taxon>Glomeromycotina</taxon>
        <taxon>Glomeromycetes</taxon>
        <taxon>Diversisporales</taxon>
        <taxon>Acaulosporaceae</taxon>
        <taxon>Acaulospora</taxon>
    </lineage>
</organism>
<feature type="region of interest" description="Disordered" evidence="1">
    <location>
        <begin position="1"/>
        <end position="30"/>
    </location>
</feature>
<feature type="region of interest" description="Disordered" evidence="1">
    <location>
        <begin position="650"/>
        <end position="685"/>
    </location>
</feature>
<sequence length="685" mass="76501">MSQPAKLPNAKRRKTSTARSKGKGRANPVPYSTPINSLDLPIAMRMPQEILNNIFNNLVDHPVHFTRVAQVCKSWQLAADTHLYWRHLVRKLGLSPPKPKAKKFKTYKRVVERDWGKFCSLCFRGHRNGHERLSLREEKIDLVKVAEAYRDLNTNWFNIFKDNVDFQVSFGHEYEVLEVLEAVNLVQSEGKLADSNTKLTSTPNFQIPLLDNQEQNELEFLDADQFYNNISAKNSTSPTTFLSGLSLPVPSSSNNFSSMATSSFSLTPSNNFSSASPNNNLSSVSSNNNFSSASSNNNFSSTPPTNNFSSKPPTNNFSSKPPTNNFSSTPPNNTFSSTPPNNTFSSTPPNNIFSSMSSDNFTPSNNFLSIPPGNAFTSTSHNDNYLSLPMSSSENNFSSTLSSNGSFLLTLPDVFSSAITGFSFPLPINSFASSSDTSTDNSTFYPPLNSADLFYDLSPKENDYTYIPNREIIQASSSQDIAPPLAVKTAQPSTTTTDQQQDQSAIFVKHHLCKTCKLYTGQNCERSSVLRMLIAEQNLPYTNFSRISMCTNYVNNGIGSPVAIIRHLIEKKWLSEKTAYNELGSTDDEQTEKMRRKLALEMWVRGRIDNGVITSPRFDPPEGRPPKSLWVVIEQIIEMISRVTFESYSQQNDSKTRINNSNEPIEIFDDNDSNTNRPSVILIDD</sequence>
<comment type="caution">
    <text evidence="3">The sequence shown here is derived from an EMBL/GenBank/DDBJ whole genome shotgun (WGS) entry which is preliminary data.</text>
</comment>
<feature type="compositionally biased region" description="Basic residues" evidence="1">
    <location>
        <begin position="9"/>
        <end position="24"/>
    </location>
</feature>
<feature type="compositionally biased region" description="Polar residues" evidence="1">
    <location>
        <begin position="650"/>
        <end position="663"/>
    </location>
</feature>
<protein>
    <submittedName>
        <fullName evidence="3">7626_t:CDS:1</fullName>
    </submittedName>
</protein>
<dbReference type="EMBL" id="CAJVPV010005622">
    <property type="protein sequence ID" value="CAG8593767.1"/>
    <property type="molecule type" value="Genomic_DNA"/>
</dbReference>
<evidence type="ECO:0000313" key="4">
    <source>
        <dbReference type="Proteomes" id="UP000789342"/>
    </source>
</evidence>
<dbReference type="PROSITE" id="PS50181">
    <property type="entry name" value="FBOX"/>
    <property type="match status" value="1"/>
</dbReference>
<dbReference type="Proteomes" id="UP000789342">
    <property type="component" value="Unassembled WGS sequence"/>
</dbReference>
<dbReference type="InterPro" id="IPR036047">
    <property type="entry name" value="F-box-like_dom_sf"/>
</dbReference>
<dbReference type="SUPFAM" id="SSF81383">
    <property type="entry name" value="F-box domain"/>
    <property type="match status" value="1"/>
</dbReference>
<keyword evidence="4" id="KW-1185">Reference proteome</keyword>
<dbReference type="Pfam" id="PF12937">
    <property type="entry name" value="F-box-like"/>
    <property type="match status" value="1"/>
</dbReference>
<dbReference type="AlphaFoldDB" id="A0A9N9CC72"/>
<proteinExistence type="predicted"/>
<dbReference type="InterPro" id="IPR001810">
    <property type="entry name" value="F-box_dom"/>
</dbReference>
<evidence type="ECO:0000313" key="3">
    <source>
        <dbReference type="EMBL" id="CAG8593767.1"/>
    </source>
</evidence>
<feature type="domain" description="F-box" evidence="2">
    <location>
        <begin position="40"/>
        <end position="88"/>
    </location>
</feature>
<dbReference type="OrthoDB" id="2406887at2759"/>
<evidence type="ECO:0000256" key="1">
    <source>
        <dbReference type="SAM" id="MobiDB-lite"/>
    </source>
</evidence>